<evidence type="ECO:0000256" key="1">
    <source>
        <dbReference type="ARBA" id="ARBA00022460"/>
    </source>
</evidence>
<evidence type="ECO:0008006" key="6">
    <source>
        <dbReference type="Google" id="ProtNLM"/>
    </source>
</evidence>
<sequence length="147" mass="16284">MIDQHYRDITKYDLFFILSKFLTLRLLFGTNLKVTGVQSEPVPIISQDSHLSPDGSYQWNYESGDGTSQHQSGSIVQVDKDHAVENVEGSVSYVDPDGKKHDTTYIAGPDGYVAQSADIPVAPPIPEAIQKSLAWQEAHPEPESKKQ</sequence>
<dbReference type="PRINTS" id="PR00947">
    <property type="entry name" value="CUTICLE"/>
</dbReference>
<dbReference type="PANTHER" id="PTHR10380">
    <property type="entry name" value="CUTICLE PROTEIN"/>
    <property type="match status" value="1"/>
</dbReference>
<evidence type="ECO:0000313" key="5">
    <source>
        <dbReference type="Proteomes" id="UP000625711"/>
    </source>
</evidence>
<dbReference type="Pfam" id="PF00379">
    <property type="entry name" value="Chitin_bind_4"/>
    <property type="match status" value="1"/>
</dbReference>
<feature type="compositionally biased region" description="Polar residues" evidence="3">
    <location>
        <begin position="46"/>
        <end position="74"/>
    </location>
</feature>
<name>A0A834MKV7_RHYFE</name>
<accession>A0A834MKV7</accession>
<evidence type="ECO:0000313" key="4">
    <source>
        <dbReference type="EMBL" id="KAF7286201.1"/>
    </source>
</evidence>
<keyword evidence="5" id="KW-1185">Reference proteome</keyword>
<dbReference type="GO" id="GO:0062129">
    <property type="term" value="C:chitin-based extracellular matrix"/>
    <property type="evidence" value="ECO:0007669"/>
    <property type="project" value="TreeGrafter"/>
</dbReference>
<gene>
    <name evidence="4" type="ORF">GWI33_007161</name>
</gene>
<dbReference type="InterPro" id="IPR050468">
    <property type="entry name" value="Cuticle_Struct_Prot"/>
</dbReference>
<dbReference type="PROSITE" id="PS51155">
    <property type="entry name" value="CHIT_BIND_RR_2"/>
    <property type="match status" value="1"/>
</dbReference>
<protein>
    <recommendedName>
        <fullName evidence="6">Cuticle protein</fullName>
    </recommendedName>
</protein>
<reference evidence="4" key="1">
    <citation type="submission" date="2020-08" db="EMBL/GenBank/DDBJ databases">
        <title>Genome sequencing and assembly of the red palm weevil Rhynchophorus ferrugineus.</title>
        <authorList>
            <person name="Dias G.B."/>
            <person name="Bergman C.M."/>
            <person name="Manee M."/>
        </authorList>
    </citation>
    <scope>NUCLEOTIDE SEQUENCE</scope>
    <source>
        <strain evidence="4">AA-2017</strain>
        <tissue evidence="4">Whole larva</tissue>
    </source>
</reference>
<dbReference type="InterPro" id="IPR031311">
    <property type="entry name" value="CHIT_BIND_RR_consensus"/>
</dbReference>
<dbReference type="GO" id="GO:0008010">
    <property type="term" value="F:structural constituent of chitin-based larval cuticle"/>
    <property type="evidence" value="ECO:0007669"/>
    <property type="project" value="TreeGrafter"/>
</dbReference>
<dbReference type="OrthoDB" id="6372059at2759"/>
<organism evidence="4 5">
    <name type="scientific">Rhynchophorus ferrugineus</name>
    <name type="common">Red palm weevil</name>
    <name type="synonym">Curculio ferrugineus</name>
    <dbReference type="NCBI Taxonomy" id="354439"/>
    <lineage>
        <taxon>Eukaryota</taxon>
        <taxon>Metazoa</taxon>
        <taxon>Ecdysozoa</taxon>
        <taxon>Arthropoda</taxon>
        <taxon>Hexapoda</taxon>
        <taxon>Insecta</taxon>
        <taxon>Pterygota</taxon>
        <taxon>Neoptera</taxon>
        <taxon>Endopterygota</taxon>
        <taxon>Coleoptera</taxon>
        <taxon>Polyphaga</taxon>
        <taxon>Cucujiformia</taxon>
        <taxon>Curculionidae</taxon>
        <taxon>Dryophthorinae</taxon>
        <taxon>Rhynchophorus</taxon>
    </lineage>
</organism>
<dbReference type="AlphaFoldDB" id="A0A834MKV7"/>
<proteinExistence type="predicted"/>
<evidence type="ECO:0000256" key="3">
    <source>
        <dbReference type="SAM" id="MobiDB-lite"/>
    </source>
</evidence>
<dbReference type="PANTHER" id="PTHR10380:SF173">
    <property type="entry name" value="CUTICULAR PROTEIN 47EF, ISOFORM C-RELATED"/>
    <property type="match status" value="1"/>
</dbReference>
<comment type="caution">
    <text evidence="4">The sequence shown here is derived from an EMBL/GenBank/DDBJ whole genome shotgun (WGS) entry which is preliminary data.</text>
</comment>
<dbReference type="InterPro" id="IPR000618">
    <property type="entry name" value="Insect_cuticle"/>
</dbReference>
<dbReference type="EMBL" id="JAACXV010000035">
    <property type="protein sequence ID" value="KAF7286201.1"/>
    <property type="molecule type" value="Genomic_DNA"/>
</dbReference>
<dbReference type="Proteomes" id="UP000625711">
    <property type="component" value="Unassembled WGS sequence"/>
</dbReference>
<feature type="region of interest" description="Disordered" evidence="3">
    <location>
        <begin position="45"/>
        <end position="74"/>
    </location>
</feature>
<evidence type="ECO:0000256" key="2">
    <source>
        <dbReference type="PROSITE-ProRule" id="PRU00497"/>
    </source>
</evidence>
<keyword evidence="1 2" id="KW-0193">Cuticle</keyword>
<dbReference type="PROSITE" id="PS00233">
    <property type="entry name" value="CHIT_BIND_RR_1"/>
    <property type="match status" value="1"/>
</dbReference>